<proteinExistence type="predicted"/>
<gene>
    <name evidence="1" type="ORF">EFY87_13065</name>
</gene>
<evidence type="ECO:0000313" key="1">
    <source>
        <dbReference type="EMBL" id="RNI20838.1"/>
    </source>
</evidence>
<evidence type="ECO:0000313" key="2">
    <source>
        <dbReference type="Proteomes" id="UP000271678"/>
    </source>
</evidence>
<accession>A0A3M9M8G5</accession>
<organism evidence="1 2">
    <name type="scientific">Flexivirga caeni</name>
    <dbReference type="NCBI Taxonomy" id="2294115"/>
    <lineage>
        <taxon>Bacteria</taxon>
        <taxon>Bacillati</taxon>
        <taxon>Actinomycetota</taxon>
        <taxon>Actinomycetes</taxon>
        <taxon>Micrococcales</taxon>
        <taxon>Dermacoccaceae</taxon>
        <taxon>Flexivirga</taxon>
    </lineage>
</organism>
<comment type="caution">
    <text evidence="1">The sequence shown here is derived from an EMBL/GenBank/DDBJ whole genome shotgun (WGS) entry which is preliminary data.</text>
</comment>
<dbReference type="AlphaFoldDB" id="A0A3M9M8G5"/>
<dbReference type="RefSeq" id="WP_123271933.1">
    <property type="nucleotide sequence ID" value="NZ_RJJQ01000014.1"/>
</dbReference>
<reference evidence="1 2" key="1">
    <citation type="submission" date="2018-11" db="EMBL/GenBank/DDBJ databases">
        <title>Draft genome of Simplicispira Flexivirga sp. BO-16.</title>
        <authorList>
            <person name="Im W.T."/>
        </authorList>
    </citation>
    <scope>NUCLEOTIDE SEQUENCE [LARGE SCALE GENOMIC DNA]</scope>
    <source>
        <strain evidence="1 2">BO-16</strain>
    </source>
</reference>
<protein>
    <submittedName>
        <fullName evidence="1">Uncharacterized protein</fullName>
    </submittedName>
</protein>
<name>A0A3M9M8G5_9MICO</name>
<sequence>MTAGTDATSTDGVVTTDGKYRYYEVHTWWTKKASFFGMTLTSSRLDYYYRVTPPNGVTSDHSCTDQIKNYVPSRTFSYSIQHWASSHRGYCYSTITKTVRGLNVQTSGVQKLVVGGSGIISKTGP</sequence>
<dbReference type="Proteomes" id="UP000271678">
    <property type="component" value="Unassembled WGS sequence"/>
</dbReference>
<keyword evidence="2" id="KW-1185">Reference proteome</keyword>
<dbReference type="EMBL" id="RJJQ01000014">
    <property type="protein sequence ID" value="RNI20838.1"/>
    <property type="molecule type" value="Genomic_DNA"/>
</dbReference>